<dbReference type="AlphaFoldDB" id="A0A6A6EMB4"/>
<feature type="non-terminal residue" evidence="4">
    <location>
        <position position="50"/>
    </location>
</feature>
<dbReference type="GO" id="GO:0008061">
    <property type="term" value="F:chitin binding"/>
    <property type="evidence" value="ECO:0007669"/>
    <property type="project" value="UniProtKB-UniRule"/>
</dbReference>
<evidence type="ECO:0000256" key="1">
    <source>
        <dbReference type="ARBA" id="ARBA00022669"/>
    </source>
</evidence>
<proteinExistence type="predicted"/>
<keyword evidence="1 2" id="KW-0147">Chitin-binding</keyword>
<keyword evidence="2" id="KW-1015">Disulfide bond</keyword>
<dbReference type="InterPro" id="IPR001002">
    <property type="entry name" value="Chitin-bd_1"/>
</dbReference>
<sequence>TISQNGFCGGRTGQTCVGSAYCDCCSEYGYCGSTPAFCDARCQPSFGECS</sequence>
<evidence type="ECO:0000256" key="2">
    <source>
        <dbReference type="PROSITE-ProRule" id="PRU00261"/>
    </source>
</evidence>
<name>A0A6A6EMB4_9PEZI</name>
<evidence type="ECO:0000313" key="5">
    <source>
        <dbReference type="Proteomes" id="UP000800200"/>
    </source>
</evidence>
<dbReference type="EMBL" id="ML994615">
    <property type="protein sequence ID" value="KAF2192694.1"/>
    <property type="molecule type" value="Genomic_DNA"/>
</dbReference>
<gene>
    <name evidence="4" type="ORF">K469DRAFT_518690</name>
</gene>
<dbReference type="PROSITE" id="PS50941">
    <property type="entry name" value="CHIT_BIND_I_2"/>
    <property type="match status" value="1"/>
</dbReference>
<feature type="disulfide bond" evidence="2">
    <location>
        <begin position="24"/>
        <end position="38"/>
    </location>
</feature>
<dbReference type="SUPFAM" id="SSF57016">
    <property type="entry name" value="Plant lectins/antimicrobial peptides"/>
    <property type="match status" value="1"/>
</dbReference>
<feature type="non-terminal residue" evidence="4">
    <location>
        <position position="1"/>
    </location>
</feature>
<evidence type="ECO:0000259" key="3">
    <source>
        <dbReference type="PROSITE" id="PS50941"/>
    </source>
</evidence>
<organism evidence="4 5">
    <name type="scientific">Zopfia rhizophila CBS 207.26</name>
    <dbReference type="NCBI Taxonomy" id="1314779"/>
    <lineage>
        <taxon>Eukaryota</taxon>
        <taxon>Fungi</taxon>
        <taxon>Dikarya</taxon>
        <taxon>Ascomycota</taxon>
        <taxon>Pezizomycotina</taxon>
        <taxon>Dothideomycetes</taxon>
        <taxon>Dothideomycetes incertae sedis</taxon>
        <taxon>Zopfiaceae</taxon>
        <taxon>Zopfia</taxon>
    </lineage>
</organism>
<dbReference type="Pfam" id="PF00187">
    <property type="entry name" value="Chitin_bind_1"/>
    <property type="match status" value="1"/>
</dbReference>
<keyword evidence="5" id="KW-1185">Reference proteome</keyword>
<dbReference type="Proteomes" id="UP000800200">
    <property type="component" value="Unassembled WGS sequence"/>
</dbReference>
<accession>A0A6A6EMB4</accession>
<comment type="caution">
    <text evidence="2">Lacks conserved residue(s) required for the propagation of feature annotation.</text>
</comment>
<reference evidence="4" key="1">
    <citation type="journal article" date="2020" name="Stud. Mycol.">
        <title>101 Dothideomycetes genomes: a test case for predicting lifestyles and emergence of pathogens.</title>
        <authorList>
            <person name="Haridas S."/>
            <person name="Albert R."/>
            <person name="Binder M."/>
            <person name="Bloem J."/>
            <person name="Labutti K."/>
            <person name="Salamov A."/>
            <person name="Andreopoulos B."/>
            <person name="Baker S."/>
            <person name="Barry K."/>
            <person name="Bills G."/>
            <person name="Bluhm B."/>
            <person name="Cannon C."/>
            <person name="Castanera R."/>
            <person name="Culley D."/>
            <person name="Daum C."/>
            <person name="Ezra D."/>
            <person name="Gonzalez J."/>
            <person name="Henrissat B."/>
            <person name="Kuo A."/>
            <person name="Liang C."/>
            <person name="Lipzen A."/>
            <person name="Lutzoni F."/>
            <person name="Magnuson J."/>
            <person name="Mondo S."/>
            <person name="Nolan M."/>
            <person name="Ohm R."/>
            <person name="Pangilinan J."/>
            <person name="Park H.-J."/>
            <person name="Ramirez L."/>
            <person name="Alfaro M."/>
            <person name="Sun H."/>
            <person name="Tritt A."/>
            <person name="Yoshinaga Y."/>
            <person name="Zwiers L.-H."/>
            <person name="Turgeon B."/>
            <person name="Goodwin S."/>
            <person name="Spatafora J."/>
            <person name="Crous P."/>
            <person name="Grigoriev I."/>
        </authorList>
    </citation>
    <scope>NUCLEOTIDE SEQUENCE</scope>
    <source>
        <strain evidence="4">CBS 207.26</strain>
    </source>
</reference>
<evidence type="ECO:0000313" key="4">
    <source>
        <dbReference type="EMBL" id="KAF2192694.1"/>
    </source>
</evidence>
<protein>
    <submittedName>
        <fullName evidence="4">Carbohydrate-binding module family 18 protein</fullName>
    </submittedName>
</protein>
<dbReference type="InterPro" id="IPR036861">
    <property type="entry name" value="Endochitinase-like_sf"/>
</dbReference>
<dbReference type="OrthoDB" id="1193027at2759"/>
<dbReference type="Gene3D" id="3.30.60.10">
    <property type="entry name" value="Endochitinase-like"/>
    <property type="match status" value="1"/>
</dbReference>
<feature type="domain" description="Chitin-binding type-1" evidence="3">
    <location>
        <begin position="5"/>
        <end position="50"/>
    </location>
</feature>